<proteinExistence type="predicted"/>
<gene>
    <name evidence="2" type="ORF">AUC68_06800</name>
</gene>
<evidence type="ECO:0000313" key="3">
    <source>
        <dbReference type="Proteomes" id="UP000094501"/>
    </source>
</evidence>
<reference evidence="2 3" key="1">
    <citation type="journal article" date="2016" name="Environ. Microbiol.">
        <title>New Methyloceanibacter diversity from North Sea sediments includes methanotroph containing solely the soluble methane monooxygenase.</title>
        <authorList>
            <person name="Vekeman B."/>
            <person name="Kerckhof F.M."/>
            <person name="Cremers G."/>
            <person name="de Vos P."/>
            <person name="Vandamme P."/>
            <person name="Boon N."/>
            <person name="Op den Camp H.J."/>
            <person name="Heylen K."/>
        </authorList>
    </citation>
    <scope>NUCLEOTIDE SEQUENCE [LARGE SCALE GENOMIC DNA]</scope>
    <source>
        <strain evidence="2 3">R-67174</strain>
    </source>
</reference>
<keyword evidence="3" id="KW-1185">Reference proteome</keyword>
<evidence type="ECO:0000313" key="2">
    <source>
        <dbReference type="EMBL" id="ODR98880.1"/>
    </source>
</evidence>
<name>A0A1E3VZD5_9HYPH</name>
<keyword evidence="1" id="KW-1133">Transmembrane helix</keyword>
<comment type="caution">
    <text evidence="2">The sequence shown here is derived from an EMBL/GenBank/DDBJ whole genome shotgun (WGS) entry which is preliminary data.</text>
</comment>
<dbReference type="RefSeq" id="WP_069437604.1">
    <property type="nucleotide sequence ID" value="NZ_LPWG01000012.1"/>
</dbReference>
<evidence type="ECO:0000256" key="1">
    <source>
        <dbReference type="SAM" id="Phobius"/>
    </source>
</evidence>
<organism evidence="2 3">
    <name type="scientific">Methyloceanibacter methanicus</name>
    <dbReference type="NCBI Taxonomy" id="1774968"/>
    <lineage>
        <taxon>Bacteria</taxon>
        <taxon>Pseudomonadati</taxon>
        <taxon>Pseudomonadota</taxon>
        <taxon>Alphaproteobacteria</taxon>
        <taxon>Hyphomicrobiales</taxon>
        <taxon>Hyphomicrobiaceae</taxon>
        <taxon>Methyloceanibacter</taxon>
    </lineage>
</organism>
<feature type="transmembrane region" description="Helical" evidence="1">
    <location>
        <begin position="74"/>
        <end position="90"/>
    </location>
</feature>
<protein>
    <submittedName>
        <fullName evidence="2">Uncharacterized protein</fullName>
    </submittedName>
</protein>
<dbReference type="OrthoDB" id="9910056at2"/>
<sequence length="91" mass="9093">MTGAAAAATVYGAVNLGSNNSNMMLVDAGGGGLSADIPVWVLAMLAVAMLLSFRRGSALSLPSMMGTLSGASKTWLFAGAGILVYAAYAFT</sequence>
<feature type="transmembrane region" description="Helical" evidence="1">
    <location>
        <begin position="37"/>
        <end position="53"/>
    </location>
</feature>
<dbReference type="EMBL" id="LPWG01000012">
    <property type="protein sequence ID" value="ODR98880.1"/>
    <property type="molecule type" value="Genomic_DNA"/>
</dbReference>
<dbReference type="AlphaFoldDB" id="A0A1E3VZD5"/>
<keyword evidence="1" id="KW-0812">Transmembrane</keyword>
<dbReference type="Proteomes" id="UP000094501">
    <property type="component" value="Unassembled WGS sequence"/>
</dbReference>
<accession>A0A1E3VZD5</accession>
<keyword evidence="1" id="KW-0472">Membrane</keyword>